<feature type="non-terminal residue" evidence="2">
    <location>
        <position position="277"/>
    </location>
</feature>
<organism evidence="2 3">
    <name type="scientific">Gigaspora margarita</name>
    <dbReference type="NCBI Taxonomy" id="4874"/>
    <lineage>
        <taxon>Eukaryota</taxon>
        <taxon>Fungi</taxon>
        <taxon>Fungi incertae sedis</taxon>
        <taxon>Mucoromycota</taxon>
        <taxon>Glomeromycotina</taxon>
        <taxon>Glomeromycetes</taxon>
        <taxon>Diversisporales</taxon>
        <taxon>Gigasporaceae</taxon>
        <taxon>Gigaspora</taxon>
    </lineage>
</organism>
<evidence type="ECO:0000313" key="2">
    <source>
        <dbReference type="EMBL" id="CAG8843571.1"/>
    </source>
</evidence>
<dbReference type="Proteomes" id="UP000789901">
    <property type="component" value="Unassembled WGS sequence"/>
</dbReference>
<dbReference type="SMART" id="SM00382">
    <property type="entry name" value="AAA"/>
    <property type="match status" value="1"/>
</dbReference>
<name>A0ABN7WYU4_GIGMA</name>
<dbReference type="SUPFAM" id="SSF52540">
    <property type="entry name" value="P-loop containing nucleoside triphosphate hydrolases"/>
    <property type="match status" value="1"/>
</dbReference>
<reference evidence="2 3" key="1">
    <citation type="submission" date="2021-06" db="EMBL/GenBank/DDBJ databases">
        <authorList>
            <person name="Kallberg Y."/>
            <person name="Tangrot J."/>
            <person name="Rosling A."/>
        </authorList>
    </citation>
    <scope>NUCLEOTIDE SEQUENCE [LARGE SCALE GENOMIC DNA]</scope>
    <source>
        <strain evidence="2 3">120-4 pot B 10/14</strain>
    </source>
</reference>
<dbReference type="InterPro" id="IPR003959">
    <property type="entry name" value="ATPase_AAA_core"/>
</dbReference>
<feature type="domain" description="AAA+ ATPase" evidence="1">
    <location>
        <begin position="145"/>
        <end position="262"/>
    </location>
</feature>
<dbReference type="Pfam" id="PF00004">
    <property type="entry name" value="AAA"/>
    <property type="match status" value="1"/>
</dbReference>
<feature type="non-terminal residue" evidence="2">
    <location>
        <position position="1"/>
    </location>
</feature>
<dbReference type="EMBL" id="CAJVQB010072836">
    <property type="protein sequence ID" value="CAG8843571.1"/>
    <property type="molecule type" value="Genomic_DNA"/>
</dbReference>
<keyword evidence="3" id="KW-1185">Reference proteome</keyword>
<dbReference type="InterPro" id="IPR027417">
    <property type="entry name" value="P-loop_NTPase"/>
</dbReference>
<sequence>DIEFKWKEIEKYNKLRTIEEAAQRKKRQKFSEEQKKIKRHKLKTTPLTFSDLEELDKEDKLEAKRKLTTKSEAGRVEVEGEKVINEQEEKISSNQDPIDEEEKEIKLKKRTIAGLLAGAMFYNFFKNKGQVVLDNTPEFLNFCKNSNGLVFWGPYGSGKTALMALLAHELPEENKYASFPCNLPWMERAQVDFAQQPTQPLGVKEVIFLDEINLLFRGNEFQKAQQMQRFLSHFFALSRHQGTKIFINGQRLGQVWIELREVATAVCNVSLLQKTDE</sequence>
<dbReference type="InterPro" id="IPR003593">
    <property type="entry name" value="AAA+_ATPase"/>
</dbReference>
<protein>
    <submittedName>
        <fullName evidence="2">34797_t:CDS:1</fullName>
    </submittedName>
</protein>
<evidence type="ECO:0000313" key="3">
    <source>
        <dbReference type="Proteomes" id="UP000789901"/>
    </source>
</evidence>
<proteinExistence type="predicted"/>
<comment type="caution">
    <text evidence="2">The sequence shown here is derived from an EMBL/GenBank/DDBJ whole genome shotgun (WGS) entry which is preliminary data.</text>
</comment>
<evidence type="ECO:0000259" key="1">
    <source>
        <dbReference type="SMART" id="SM00382"/>
    </source>
</evidence>
<dbReference type="Gene3D" id="3.40.50.300">
    <property type="entry name" value="P-loop containing nucleotide triphosphate hydrolases"/>
    <property type="match status" value="1"/>
</dbReference>
<accession>A0ABN7WYU4</accession>
<gene>
    <name evidence="2" type="ORF">GMARGA_LOCUS36612</name>
</gene>